<comment type="function">
    <text evidence="5">May play the central regulatory role in sporulation. It may be an element of the effector pathway responsible for the activation of sporulation genes in response to nutritional stress. Spo0A may act in concert with spo0H (a sigma factor) to control the expression of some genes that are critical to the sporulation process.</text>
</comment>
<evidence type="ECO:0000256" key="6">
    <source>
        <dbReference type="PROSITE-ProRule" id="PRU00169"/>
    </source>
</evidence>
<evidence type="ECO:0000256" key="1">
    <source>
        <dbReference type="ARBA" id="ARBA00018672"/>
    </source>
</evidence>
<evidence type="ECO:0000313" key="10">
    <source>
        <dbReference type="EMBL" id="MEQ2554999.1"/>
    </source>
</evidence>
<dbReference type="CDD" id="cd17574">
    <property type="entry name" value="REC_OmpR"/>
    <property type="match status" value="1"/>
</dbReference>
<dbReference type="Gene3D" id="1.10.10.10">
    <property type="entry name" value="Winged helix-like DNA-binding domain superfamily/Winged helix DNA-binding domain"/>
    <property type="match status" value="1"/>
</dbReference>
<evidence type="ECO:0000256" key="4">
    <source>
        <dbReference type="ARBA" id="ARBA00023163"/>
    </source>
</evidence>
<evidence type="ECO:0000256" key="2">
    <source>
        <dbReference type="ARBA" id="ARBA00023015"/>
    </source>
</evidence>
<dbReference type="CDD" id="cd00383">
    <property type="entry name" value="trans_reg_C"/>
    <property type="match status" value="1"/>
</dbReference>
<keyword evidence="6" id="KW-0597">Phosphoprotein</keyword>
<feature type="DNA-binding region" description="OmpR/PhoB-type" evidence="7">
    <location>
        <begin position="128"/>
        <end position="227"/>
    </location>
</feature>
<evidence type="ECO:0000256" key="5">
    <source>
        <dbReference type="ARBA" id="ARBA00024867"/>
    </source>
</evidence>
<accession>A0ABV1H5L3</accession>
<keyword evidence="2" id="KW-0805">Transcription regulation</keyword>
<gene>
    <name evidence="10" type="ORF">WMO37_08260</name>
</gene>
<sequence length="227" mass="26007">MSVILVVDDEEDIRELVGIYLKNEGMQVCKAANGKEALECLEKMDIDLAILDIMMADMDGITLCMEIRKKSNLPIIMLSAKDQDMDKVLGLTAGADDYLAKPFNPIELVARVKAQLRRSKEFNHSVAKNVLEYLDLSMNLETHRVFLNAKEVFLTPKEFAILELLWKNKGNVFSTEHIYNTLWSEEEAYDTNNVVMVHIRNLRSKIESDVKNPRYIKTVWGVGYKFS</sequence>
<dbReference type="EMBL" id="JBBMFS010000006">
    <property type="protein sequence ID" value="MEQ2554999.1"/>
    <property type="molecule type" value="Genomic_DNA"/>
</dbReference>
<keyword evidence="4" id="KW-0804">Transcription</keyword>
<dbReference type="Proteomes" id="UP001546774">
    <property type="component" value="Unassembled WGS sequence"/>
</dbReference>
<keyword evidence="11" id="KW-1185">Reference proteome</keyword>
<name>A0ABV1H5L3_9FIRM</name>
<keyword evidence="3 7" id="KW-0238">DNA-binding</keyword>
<dbReference type="PANTHER" id="PTHR48111">
    <property type="entry name" value="REGULATOR OF RPOS"/>
    <property type="match status" value="1"/>
</dbReference>
<dbReference type="InterPro" id="IPR036388">
    <property type="entry name" value="WH-like_DNA-bd_sf"/>
</dbReference>
<comment type="caution">
    <text evidence="10">The sequence shown here is derived from an EMBL/GenBank/DDBJ whole genome shotgun (WGS) entry which is preliminary data.</text>
</comment>
<dbReference type="InterPro" id="IPR039420">
    <property type="entry name" value="WalR-like"/>
</dbReference>
<dbReference type="InterPro" id="IPR011006">
    <property type="entry name" value="CheY-like_superfamily"/>
</dbReference>
<dbReference type="Gene3D" id="6.10.250.690">
    <property type="match status" value="1"/>
</dbReference>
<evidence type="ECO:0000259" key="9">
    <source>
        <dbReference type="PROSITE" id="PS51755"/>
    </source>
</evidence>
<dbReference type="PANTHER" id="PTHR48111:SF2">
    <property type="entry name" value="RESPONSE REGULATOR SAER"/>
    <property type="match status" value="1"/>
</dbReference>
<dbReference type="Pfam" id="PF00072">
    <property type="entry name" value="Response_reg"/>
    <property type="match status" value="1"/>
</dbReference>
<protein>
    <recommendedName>
        <fullName evidence="1">Stage 0 sporulation protein A homolog</fullName>
    </recommendedName>
</protein>
<evidence type="ECO:0000256" key="7">
    <source>
        <dbReference type="PROSITE-ProRule" id="PRU01091"/>
    </source>
</evidence>
<evidence type="ECO:0000259" key="8">
    <source>
        <dbReference type="PROSITE" id="PS50110"/>
    </source>
</evidence>
<dbReference type="Pfam" id="PF00486">
    <property type="entry name" value="Trans_reg_C"/>
    <property type="match status" value="1"/>
</dbReference>
<feature type="modified residue" description="4-aspartylphosphate" evidence="6">
    <location>
        <position position="52"/>
    </location>
</feature>
<dbReference type="Gene3D" id="3.40.50.2300">
    <property type="match status" value="1"/>
</dbReference>
<dbReference type="PROSITE" id="PS51755">
    <property type="entry name" value="OMPR_PHOB"/>
    <property type="match status" value="1"/>
</dbReference>
<dbReference type="InterPro" id="IPR001789">
    <property type="entry name" value="Sig_transdc_resp-reg_receiver"/>
</dbReference>
<reference evidence="10" key="1">
    <citation type="submission" date="2024-03" db="EMBL/GenBank/DDBJ databases">
        <title>Human intestinal bacterial collection.</title>
        <authorList>
            <person name="Pauvert C."/>
            <person name="Hitch T.C.A."/>
            <person name="Clavel T."/>
        </authorList>
    </citation>
    <scope>NUCLEOTIDE SEQUENCE [LARGE SCALE GENOMIC DNA]</scope>
    <source>
        <strain evidence="10">CLA-AA-H89B</strain>
    </source>
</reference>
<proteinExistence type="predicted"/>
<evidence type="ECO:0000256" key="3">
    <source>
        <dbReference type="ARBA" id="ARBA00023125"/>
    </source>
</evidence>
<dbReference type="PROSITE" id="PS50110">
    <property type="entry name" value="RESPONSE_REGULATORY"/>
    <property type="match status" value="1"/>
</dbReference>
<feature type="domain" description="Response regulatory" evidence="8">
    <location>
        <begin position="3"/>
        <end position="116"/>
    </location>
</feature>
<evidence type="ECO:0000313" key="11">
    <source>
        <dbReference type="Proteomes" id="UP001546774"/>
    </source>
</evidence>
<feature type="domain" description="OmpR/PhoB-type" evidence="9">
    <location>
        <begin position="128"/>
        <end position="227"/>
    </location>
</feature>
<dbReference type="SMART" id="SM00448">
    <property type="entry name" value="REC"/>
    <property type="match status" value="1"/>
</dbReference>
<organism evidence="10 11">
    <name type="scientific">Lachnospira intestinalis</name>
    <dbReference type="NCBI Taxonomy" id="3133158"/>
    <lineage>
        <taxon>Bacteria</taxon>
        <taxon>Bacillati</taxon>
        <taxon>Bacillota</taxon>
        <taxon>Clostridia</taxon>
        <taxon>Lachnospirales</taxon>
        <taxon>Lachnospiraceae</taxon>
        <taxon>Lachnospira</taxon>
    </lineage>
</organism>
<dbReference type="SUPFAM" id="SSF52172">
    <property type="entry name" value="CheY-like"/>
    <property type="match status" value="1"/>
</dbReference>
<dbReference type="InterPro" id="IPR001867">
    <property type="entry name" value="OmpR/PhoB-type_DNA-bd"/>
</dbReference>
<dbReference type="SMART" id="SM00862">
    <property type="entry name" value="Trans_reg_C"/>
    <property type="match status" value="1"/>
</dbReference>